<dbReference type="PATRIC" id="fig|888810.3.peg.579"/>
<dbReference type="GO" id="GO:0016491">
    <property type="term" value="F:oxidoreductase activity"/>
    <property type="evidence" value="ECO:0007669"/>
    <property type="project" value="UniProtKB-KW"/>
</dbReference>
<evidence type="ECO:0000256" key="12">
    <source>
        <dbReference type="PIRSR" id="PIRSR006816-1"/>
    </source>
</evidence>
<dbReference type="InterPro" id="IPR037117">
    <property type="entry name" value="Dihydroorotate_DH_ele_sf"/>
</dbReference>
<evidence type="ECO:0000256" key="10">
    <source>
        <dbReference type="ARBA" id="ARBA00023014"/>
    </source>
</evidence>
<dbReference type="InterPro" id="IPR012165">
    <property type="entry name" value="Cyt_c3_hydrogenase_gsu"/>
</dbReference>
<comment type="pathway">
    <text evidence="11">Pyrimidine metabolism; UMP biosynthesis via de novo pathway; orotate from (S)-dihydroorotate (NAD(+) route): step 1/1.</text>
</comment>
<dbReference type="InterPro" id="IPR019480">
    <property type="entry name" value="Dihydroorotate_DH_Fe-S-bd"/>
</dbReference>
<feature type="binding site" evidence="11 12">
    <location>
        <begin position="121"/>
        <end position="122"/>
    </location>
    <ligand>
        <name>FAD</name>
        <dbReference type="ChEBI" id="CHEBI:57692"/>
    </ligand>
</feature>
<dbReference type="PIRSF" id="PIRSF006816">
    <property type="entry name" value="Cyc3_hyd_g"/>
    <property type="match status" value="1"/>
</dbReference>
<dbReference type="Pfam" id="PF00175">
    <property type="entry name" value="NAD_binding_1"/>
    <property type="match status" value="1"/>
</dbReference>
<dbReference type="AlphaFoldDB" id="F0I714"/>
<evidence type="ECO:0000256" key="9">
    <source>
        <dbReference type="ARBA" id="ARBA00023004"/>
    </source>
</evidence>
<comment type="subunit">
    <text evidence="11">Heterotetramer of 2 PyrK and 2 PyrD type B subunits.</text>
</comment>
<evidence type="ECO:0000256" key="13">
    <source>
        <dbReference type="PIRSR" id="PIRSR006816-2"/>
    </source>
</evidence>
<evidence type="ECO:0000256" key="4">
    <source>
        <dbReference type="ARBA" id="ARBA00022714"/>
    </source>
</evidence>
<feature type="binding site" evidence="11 13">
    <location>
        <position position="290"/>
    </location>
    <ligand>
        <name>[2Fe-2S] cluster</name>
        <dbReference type="ChEBI" id="CHEBI:190135"/>
    </ligand>
</feature>
<keyword evidence="10 11" id="KW-0411">Iron-sulfur</keyword>
<keyword evidence="2 11" id="KW-0813">Transport</keyword>
<comment type="caution">
    <text evidence="15">The sequence shown here is derived from an EMBL/GenBank/DDBJ whole genome shotgun (WGS) entry which is preliminary data.</text>
</comment>
<dbReference type="InterPro" id="IPR008333">
    <property type="entry name" value="Cbr1-like_FAD-bd_dom"/>
</dbReference>
<evidence type="ECO:0000256" key="6">
    <source>
        <dbReference type="ARBA" id="ARBA00022827"/>
    </source>
</evidence>
<dbReference type="PANTHER" id="PTHR43513">
    <property type="entry name" value="DIHYDROOROTATE DEHYDROGENASE B (NAD(+)), ELECTRON TRANSFER SUBUNIT"/>
    <property type="match status" value="1"/>
</dbReference>
<keyword evidence="15" id="KW-0560">Oxidoreductase</keyword>
<name>F0I714_STRSA</name>
<feature type="binding site" evidence="11 12">
    <location>
        <begin position="97"/>
        <end position="100"/>
    </location>
    <ligand>
        <name>FAD</name>
        <dbReference type="ChEBI" id="CHEBI:57692"/>
    </ligand>
</feature>
<keyword evidence="7 11" id="KW-0665">Pyrimidine biosynthesis</keyword>
<comment type="cofactor">
    <cofactor evidence="11 12">
        <name>FAD</name>
        <dbReference type="ChEBI" id="CHEBI:57692"/>
    </cofactor>
    <text evidence="11 12">Binds 1 FAD per subunit.</text>
</comment>
<proteinExistence type="inferred from homology"/>
<evidence type="ECO:0000256" key="7">
    <source>
        <dbReference type="ARBA" id="ARBA00022975"/>
    </source>
</evidence>
<evidence type="ECO:0000256" key="1">
    <source>
        <dbReference type="ARBA" id="ARBA00006422"/>
    </source>
</evidence>
<dbReference type="PRINTS" id="PR00409">
    <property type="entry name" value="PHDIOXRDTASE"/>
</dbReference>
<dbReference type="CDD" id="cd06218">
    <property type="entry name" value="DHOD_e_trans"/>
    <property type="match status" value="1"/>
</dbReference>
<accession>F0I714</accession>
<feature type="binding site" evidence="11 12">
    <location>
        <begin position="114"/>
        <end position="116"/>
    </location>
    <ligand>
        <name>FAD</name>
        <dbReference type="ChEBI" id="CHEBI:57692"/>
    </ligand>
</feature>
<sequence length="303" mass="32904">MRLQGGKNGIRGKQIALFFAKPCCGEVFLLESEVVMVSDSCKKRFGKIMLEQMELLEQVEIAPNIFSMLLKGQMVSQMQAGQFLHIRVPDDSKLLRRPISIAEIDRDNLTCRIIYRIEGGGTAIFSQLPLGSFLDVMGPQGNGFDLSPVRAGDHALIIGGGIGVPPLLEVAKELHAKGAQVTAVLGFADKAAVILESEMKKYADVIVTTDNGSYGRKGYVSAVVDEMTQDYAAVYSCGAPAMLQYVDRKFQDHPHAYLSMESRMACGMGACYACVVHVAGQDESVNKRVCEDGPVFETGTIIV</sequence>
<comment type="cofactor">
    <cofactor evidence="11">
        <name>[2Fe-2S] cluster</name>
        <dbReference type="ChEBI" id="CHEBI:190135"/>
    </cofactor>
    <text evidence="11">Binds 1 [2Fe-2S] cluster per subunit.</text>
</comment>
<comment type="cofactor">
    <cofactor evidence="13">
        <name>[2Fe-2S] cluster</name>
        <dbReference type="ChEBI" id="CHEBI:190135"/>
    </cofactor>
    <text evidence="13">Binds 1 [2Fe-2S] cluster per subunit.</text>
</comment>
<dbReference type="Gene3D" id="2.40.30.10">
    <property type="entry name" value="Translation factors"/>
    <property type="match status" value="1"/>
</dbReference>
<comment type="similarity">
    <text evidence="1 11">Belongs to the PyrK family.</text>
</comment>
<dbReference type="UniPathway" id="UPA00070">
    <property type="reaction ID" value="UER00945"/>
</dbReference>
<feature type="domain" description="FAD-binding FR-type" evidence="14">
    <location>
        <begin position="48"/>
        <end position="146"/>
    </location>
</feature>
<dbReference type="Gene3D" id="3.40.50.80">
    <property type="entry name" value="Nucleotide-binding domain of ferredoxin-NADP reductase (FNR) module"/>
    <property type="match status" value="1"/>
</dbReference>
<dbReference type="InterPro" id="IPR001433">
    <property type="entry name" value="OxRdtase_FAD/NAD-bd"/>
</dbReference>
<dbReference type="GO" id="GO:0044205">
    <property type="term" value="P:'de novo' UMP biosynthetic process"/>
    <property type="evidence" value="ECO:0007669"/>
    <property type="project" value="UniProtKB-UniRule"/>
</dbReference>
<dbReference type="Pfam" id="PF10418">
    <property type="entry name" value="DHODB_Fe-S_bind"/>
    <property type="match status" value="1"/>
</dbReference>
<dbReference type="SUPFAM" id="SSF63380">
    <property type="entry name" value="Riboflavin synthase domain-like"/>
    <property type="match status" value="1"/>
</dbReference>
<keyword evidence="4 11" id="KW-0001">2Fe-2S</keyword>
<keyword evidence="8 11" id="KW-0249">Electron transport</keyword>
<dbReference type="EMBL" id="AEXW01000005">
    <property type="protein sequence ID" value="EGD31644.1"/>
    <property type="molecule type" value="Genomic_DNA"/>
</dbReference>
<evidence type="ECO:0000256" key="2">
    <source>
        <dbReference type="ARBA" id="ARBA00022448"/>
    </source>
</evidence>
<dbReference type="InterPro" id="IPR017927">
    <property type="entry name" value="FAD-bd_FR_type"/>
</dbReference>
<evidence type="ECO:0000313" key="16">
    <source>
        <dbReference type="Proteomes" id="UP000003351"/>
    </source>
</evidence>
<evidence type="ECO:0000256" key="5">
    <source>
        <dbReference type="ARBA" id="ARBA00022723"/>
    </source>
</evidence>
<comment type="function">
    <text evidence="11">Responsible for channeling the electrons from the oxidation of dihydroorotate from the FMN redox center in the PyrD type B subunit to the ultimate electron acceptor NAD(+).</text>
</comment>
<dbReference type="GO" id="GO:0009055">
    <property type="term" value="F:electron transfer activity"/>
    <property type="evidence" value="ECO:0007669"/>
    <property type="project" value="UniProtKB-UniRule"/>
</dbReference>
<dbReference type="PROSITE" id="PS51384">
    <property type="entry name" value="FAD_FR"/>
    <property type="match status" value="1"/>
</dbReference>
<dbReference type="InterPro" id="IPR050353">
    <property type="entry name" value="PyrK_electron_transfer"/>
</dbReference>
<reference evidence="15 16" key="1">
    <citation type="submission" date="2011-02" db="EMBL/GenBank/DDBJ databases">
        <authorList>
            <person name="Muzny D."/>
            <person name="Qin X."/>
            <person name="Deng J."/>
            <person name="Jiang H."/>
            <person name="Liu Y."/>
            <person name="Qu J."/>
            <person name="Song X.-Z."/>
            <person name="Zhang L."/>
            <person name="Thornton R."/>
            <person name="Coyle M."/>
            <person name="Francisco L."/>
            <person name="Jackson L."/>
            <person name="Javaid M."/>
            <person name="Korchina V."/>
            <person name="Kovar C."/>
            <person name="Mata R."/>
            <person name="Mathew T."/>
            <person name="Ngo R."/>
            <person name="Nguyen L."/>
            <person name="Nguyen N."/>
            <person name="Okwuonu G."/>
            <person name="Ongeri F."/>
            <person name="Pham C."/>
            <person name="Simmons D."/>
            <person name="Wilczek-Boney K."/>
            <person name="Hale W."/>
            <person name="Jakkamsetti A."/>
            <person name="Pham P."/>
            <person name="Ruth R."/>
            <person name="San Lucas F."/>
            <person name="Warren J."/>
            <person name="Zhang J."/>
            <person name="Zhao Z."/>
            <person name="Zhou C."/>
            <person name="Zhu D."/>
            <person name="Lee S."/>
            <person name="Bess C."/>
            <person name="Blankenburg K."/>
            <person name="Forbes L."/>
            <person name="Fu Q."/>
            <person name="Gubbala S."/>
            <person name="Hirani K."/>
            <person name="Jayaseelan J.C."/>
            <person name="Lara F."/>
            <person name="Munidasa M."/>
            <person name="Palculict T."/>
            <person name="Patil S."/>
            <person name="Pu L.-L."/>
            <person name="Saada N."/>
            <person name="Tang L."/>
            <person name="Weissenberger G."/>
            <person name="Zhu Y."/>
            <person name="Hemphill L."/>
            <person name="Shang Y."/>
            <person name="Youmans B."/>
            <person name="Ayvaz T."/>
            <person name="Ross M."/>
            <person name="Santibanez J."/>
            <person name="Aqrawi P."/>
            <person name="Gross S."/>
            <person name="Joshi V."/>
            <person name="Fowler G."/>
            <person name="Nazareth L."/>
            <person name="Reid J."/>
            <person name="Worley K."/>
            <person name="Petrosino J."/>
            <person name="Highlander S."/>
            <person name="Gibbs R."/>
        </authorList>
    </citation>
    <scope>NUCLEOTIDE SEQUENCE [LARGE SCALE GENOMIC DNA]</scope>
    <source>
        <strain evidence="15 16">SK115</strain>
    </source>
</reference>
<dbReference type="InterPro" id="IPR023455">
    <property type="entry name" value="Dihydroorotate_DHASE_ETsu"/>
</dbReference>
<dbReference type="InterPro" id="IPR017938">
    <property type="entry name" value="Riboflavin_synthase-like_b-brl"/>
</dbReference>
<dbReference type="Proteomes" id="UP000003351">
    <property type="component" value="Unassembled WGS sequence"/>
</dbReference>
<dbReference type="NCBIfam" id="NF000797">
    <property type="entry name" value="PRK00054.1-2"/>
    <property type="match status" value="1"/>
</dbReference>
<dbReference type="HAMAP" id="MF_01211">
    <property type="entry name" value="DHODB_Fe_S_bind"/>
    <property type="match status" value="1"/>
</dbReference>
<evidence type="ECO:0000256" key="11">
    <source>
        <dbReference type="HAMAP-Rule" id="MF_01211"/>
    </source>
</evidence>
<feature type="binding site" evidence="11 13">
    <location>
        <position position="271"/>
    </location>
    <ligand>
        <name>[2Fe-2S] cluster</name>
        <dbReference type="ChEBI" id="CHEBI:190135"/>
    </ligand>
</feature>
<keyword evidence="6 11" id="KW-0274">FAD</keyword>
<evidence type="ECO:0000313" key="15">
    <source>
        <dbReference type="EMBL" id="EGD31644.1"/>
    </source>
</evidence>
<dbReference type="PANTHER" id="PTHR43513:SF3">
    <property type="entry name" value="DIHYDROOROTATE DEHYDROGENASE B (NAD(+)), ELECTRON TRANSFER SUBUNIT-RELATED"/>
    <property type="match status" value="1"/>
</dbReference>
<dbReference type="HOGENOM" id="CLU_003827_1_2_9"/>
<dbReference type="Gene3D" id="2.10.240.10">
    <property type="entry name" value="Dihydroorotate dehydrogenase, electron transfer subunit"/>
    <property type="match status" value="1"/>
</dbReference>
<evidence type="ECO:0000259" key="14">
    <source>
        <dbReference type="PROSITE" id="PS51384"/>
    </source>
</evidence>
<dbReference type="SUPFAM" id="SSF52343">
    <property type="entry name" value="Ferredoxin reductase-like, C-terminal NADP-linked domain"/>
    <property type="match status" value="1"/>
</dbReference>
<protein>
    <recommendedName>
        <fullName evidence="11">Dihydroorotate dehydrogenase B (NAD(+)), electron transfer subunit</fullName>
    </recommendedName>
    <alternativeName>
        <fullName evidence="11">Dihydroorotate oxidase B, electron transfer subunit</fullName>
    </alternativeName>
</protein>
<dbReference type="InterPro" id="IPR039261">
    <property type="entry name" value="FNR_nucleotide-bd"/>
</dbReference>
<feature type="binding site" evidence="11 13">
    <location>
        <position position="274"/>
    </location>
    <ligand>
        <name>[2Fe-2S] cluster</name>
        <dbReference type="ChEBI" id="CHEBI:190135"/>
    </ligand>
</feature>
<gene>
    <name evidence="11 15" type="primary">pyrK</name>
    <name evidence="15" type="ORF">HMPREF9382_0597</name>
</gene>
<keyword evidence="3 11" id="KW-0285">Flavoprotein</keyword>
<dbReference type="GO" id="GO:0050660">
    <property type="term" value="F:flavin adenine dinucleotide binding"/>
    <property type="evidence" value="ECO:0007669"/>
    <property type="project" value="InterPro"/>
</dbReference>
<keyword evidence="9 11" id="KW-0408">Iron</keyword>
<evidence type="ECO:0000256" key="3">
    <source>
        <dbReference type="ARBA" id="ARBA00022630"/>
    </source>
</evidence>
<evidence type="ECO:0000256" key="8">
    <source>
        <dbReference type="ARBA" id="ARBA00022982"/>
    </source>
</evidence>
<feature type="binding site" evidence="11 13">
    <location>
        <position position="266"/>
    </location>
    <ligand>
        <name>[2Fe-2S] cluster</name>
        <dbReference type="ChEBI" id="CHEBI:190135"/>
    </ligand>
</feature>
<keyword evidence="5 11" id="KW-0479">Metal-binding</keyword>
<dbReference type="GO" id="GO:0051537">
    <property type="term" value="F:2 iron, 2 sulfur cluster binding"/>
    <property type="evidence" value="ECO:0007669"/>
    <property type="project" value="UniProtKB-KW"/>
</dbReference>
<organism evidence="15 16">
    <name type="scientific">Streptococcus sanguinis SK115</name>
    <dbReference type="NCBI Taxonomy" id="888810"/>
    <lineage>
        <taxon>Bacteria</taxon>
        <taxon>Bacillati</taxon>
        <taxon>Bacillota</taxon>
        <taxon>Bacilli</taxon>
        <taxon>Lactobacillales</taxon>
        <taxon>Streptococcaceae</taxon>
        <taxon>Streptococcus</taxon>
    </lineage>
</organism>
<dbReference type="Pfam" id="PF00970">
    <property type="entry name" value="FAD_binding_6"/>
    <property type="match status" value="1"/>
</dbReference>
<dbReference type="GO" id="GO:0046872">
    <property type="term" value="F:metal ion binding"/>
    <property type="evidence" value="ECO:0007669"/>
    <property type="project" value="UniProtKB-KW"/>
</dbReference>